<feature type="compositionally biased region" description="Low complexity" evidence="1">
    <location>
        <begin position="321"/>
        <end position="330"/>
    </location>
</feature>
<feature type="region of interest" description="Disordered" evidence="1">
    <location>
        <begin position="308"/>
        <end position="339"/>
    </location>
</feature>
<dbReference type="GO" id="GO:0008236">
    <property type="term" value="F:serine-type peptidase activity"/>
    <property type="evidence" value="ECO:0007669"/>
    <property type="project" value="InterPro"/>
</dbReference>
<dbReference type="Proteomes" id="UP000807716">
    <property type="component" value="Unassembled WGS sequence"/>
</dbReference>
<dbReference type="GO" id="GO:0006508">
    <property type="term" value="P:proteolysis"/>
    <property type="evidence" value="ECO:0007669"/>
    <property type="project" value="InterPro"/>
</dbReference>
<feature type="domain" description="Tail specific protease" evidence="2">
    <location>
        <begin position="80"/>
        <end position="271"/>
    </location>
</feature>
<gene>
    <name evidence="3" type="ORF">DFQ27_001514</name>
</gene>
<proteinExistence type="predicted"/>
<evidence type="ECO:0000313" key="4">
    <source>
        <dbReference type="Proteomes" id="UP000807716"/>
    </source>
</evidence>
<protein>
    <recommendedName>
        <fullName evidence="2">Tail specific protease domain-containing protein</fullName>
    </recommendedName>
</protein>
<dbReference type="InterPro" id="IPR005151">
    <property type="entry name" value="Tail-specific_protease"/>
</dbReference>
<accession>A0A9P6PLZ6</accession>
<evidence type="ECO:0000313" key="3">
    <source>
        <dbReference type="EMBL" id="KAG0247861.1"/>
    </source>
</evidence>
<dbReference type="OrthoDB" id="27214at2759"/>
<evidence type="ECO:0000256" key="1">
    <source>
        <dbReference type="SAM" id="MobiDB-lite"/>
    </source>
</evidence>
<dbReference type="InterPro" id="IPR052766">
    <property type="entry name" value="S41A_metabolite_peptidase"/>
</dbReference>
<dbReference type="AlphaFoldDB" id="A0A9P6PLZ6"/>
<dbReference type="Pfam" id="PF03572">
    <property type="entry name" value="Peptidase_S41"/>
    <property type="match status" value="1"/>
</dbReference>
<dbReference type="SUPFAM" id="SSF52096">
    <property type="entry name" value="ClpP/crotonase"/>
    <property type="match status" value="1"/>
</dbReference>
<organism evidence="3 4">
    <name type="scientific">Actinomortierella ambigua</name>
    <dbReference type="NCBI Taxonomy" id="1343610"/>
    <lineage>
        <taxon>Eukaryota</taxon>
        <taxon>Fungi</taxon>
        <taxon>Fungi incertae sedis</taxon>
        <taxon>Mucoromycota</taxon>
        <taxon>Mortierellomycotina</taxon>
        <taxon>Mortierellomycetes</taxon>
        <taxon>Mortierellales</taxon>
        <taxon>Mortierellaceae</taxon>
        <taxon>Actinomortierella</taxon>
    </lineage>
</organism>
<sequence length="339" mass="37858">MPDWLAEGTQEVILGAEESSPSKIEWRDETDPEAIRERAKQILRKLPVVEPTPRIPLFEQDRILTRINNAHEFDANANGTGVIILPTFNPNQGDLTGIPQFYAAFSRGVKALQPLAKRVIIDVRGNTGGSICLSIGIVEALFPEIQRPITNFRYSSAEAQLIDIDWVDYDNFATVAPGSNEQTSPTYLKRTVAHKNRQSNFTNYLTEYCTRYSFPKLGTSTDPTKPYHPWTAENIAIFSDGGCGSACAIFAHQLEQKRGVKTVVVGGNNYTEKMSYASFPGGQVTKAEDHYYTVQRYLKTLTFDSANEGSQSESAVAAPEQQQQQKQQQKPLSKREEEE</sequence>
<dbReference type="PANTHER" id="PTHR37049:SF5">
    <property type="entry name" value="TAIL SPECIFIC PROTEASE DOMAIN-CONTAINING PROTEIN"/>
    <property type="match status" value="1"/>
</dbReference>
<keyword evidence="4" id="KW-1185">Reference proteome</keyword>
<name>A0A9P6PLZ6_9FUNG</name>
<dbReference type="EMBL" id="JAAAJB010001501">
    <property type="protein sequence ID" value="KAG0247861.1"/>
    <property type="molecule type" value="Genomic_DNA"/>
</dbReference>
<evidence type="ECO:0000259" key="2">
    <source>
        <dbReference type="Pfam" id="PF03572"/>
    </source>
</evidence>
<dbReference type="InterPro" id="IPR029045">
    <property type="entry name" value="ClpP/crotonase-like_dom_sf"/>
</dbReference>
<feature type="non-terminal residue" evidence="3">
    <location>
        <position position="339"/>
    </location>
</feature>
<dbReference type="Gene3D" id="3.90.226.10">
    <property type="entry name" value="2-enoyl-CoA Hydratase, Chain A, domain 1"/>
    <property type="match status" value="1"/>
</dbReference>
<dbReference type="PANTHER" id="PTHR37049">
    <property type="entry name" value="PEPTIDASE S41 FAMILY PROTEIN"/>
    <property type="match status" value="1"/>
</dbReference>
<comment type="caution">
    <text evidence="3">The sequence shown here is derived from an EMBL/GenBank/DDBJ whole genome shotgun (WGS) entry which is preliminary data.</text>
</comment>
<reference evidence="3" key="1">
    <citation type="journal article" date="2020" name="Fungal Divers.">
        <title>Resolving the Mortierellaceae phylogeny through synthesis of multi-gene phylogenetics and phylogenomics.</title>
        <authorList>
            <person name="Vandepol N."/>
            <person name="Liber J."/>
            <person name="Desiro A."/>
            <person name="Na H."/>
            <person name="Kennedy M."/>
            <person name="Barry K."/>
            <person name="Grigoriev I.V."/>
            <person name="Miller A.N."/>
            <person name="O'Donnell K."/>
            <person name="Stajich J.E."/>
            <person name="Bonito G."/>
        </authorList>
    </citation>
    <scope>NUCLEOTIDE SEQUENCE</scope>
    <source>
        <strain evidence="3">BC1065</strain>
    </source>
</reference>